<evidence type="ECO:0000313" key="2">
    <source>
        <dbReference type="Proteomes" id="UP000181951"/>
    </source>
</evidence>
<gene>
    <name evidence="1" type="ORF">SAMN05216267_104610</name>
</gene>
<name>A0A1H8SW34_9ACTN</name>
<dbReference type="EMBL" id="FODD01000046">
    <property type="protein sequence ID" value="SEO82827.1"/>
    <property type="molecule type" value="Genomic_DNA"/>
</dbReference>
<evidence type="ECO:0000313" key="1">
    <source>
        <dbReference type="EMBL" id="SEO82827.1"/>
    </source>
</evidence>
<accession>A0A1H8SW34</accession>
<organism evidence="1 2">
    <name type="scientific">Actinacidiphila rubida</name>
    <dbReference type="NCBI Taxonomy" id="310780"/>
    <lineage>
        <taxon>Bacteria</taxon>
        <taxon>Bacillati</taxon>
        <taxon>Actinomycetota</taxon>
        <taxon>Actinomycetes</taxon>
        <taxon>Kitasatosporales</taxon>
        <taxon>Streptomycetaceae</taxon>
        <taxon>Actinacidiphila</taxon>
    </lineage>
</organism>
<dbReference type="Proteomes" id="UP000181951">
    <property type="component" value="Unassembled WGS sequence"/>
</dbReference>
<reference evidence="1 2" key="1">
    <citation type="submission" date="2016-10" db="EMBL/GenBank/DDBJ databases">
        <authorList>
            <person name="de Groot N.N."/>
        </authorList>
    </citation>
    <scope>NUCLEOTIDE SEQUENCE [LARGE SCALE GENOMIC DNA]</scope>
    <source>
        <strain evidence="1 2">CGMCC 4.2026</strain>
    </source>
</reference>
<dbReference type="RefSeq" id="WP_069464234.1">
    <property type="nucleotide sequence ID" value="NZ_FODD01000046.1"/>
</dbReference>
<dbReference type="AlphaFoldDB" id="A0A1H8SW34"/>
<dbReference type="STRING" id="310780.SAMN05216267_104610"/>
<keyword evidence="2" id="KW-1185">Reference proteome</keyword>
<proteinExistence type="predicted"/>
<protein>
    <submittedName>
        <fullName evidence="1">Uncharacterized protein</fullName>
    </submittedName>
</protein>
<sequence>MTGPEHYRESESLLKQVRTAQTRMARRPDPQSIAVTIAEAQVHATLAQTAATLAAAYMPESADTDAWTAIVGTTDEADKPTPLAALGDALRKEHYEVDAMPGSDGSCIADGNDWPCPTMRAFYDAEAGAR</sequence>